<evidence type="ECO:0000313" key="4">
    <source>
        <dbReference type="Proteomes" id="UP001292094"/>
    </source>
</evidence>
<gene>
    <name evidence="3" type="ORF">Pmani_008151</name>
</gene>
<dbReference type="PANTHER" id="PTHR35385">
    <property type="entry name" value="PROTEIN B, PUTATIVE-RELATED-RELATED"/>
    <property type="match status" value="1"/>
</dbReference>
<keyword evidence="1" id="KW-0479">Metal-binding</keyword>
<dbReference type="PROSITE" id="PS50966">
    <property type="entry name" value="ZF_SWIM"/>
    <property type="match status" value="1"/>
</dbReference>
<sequence>MNVVVKRTDTKQKNRSTDTHATTFPMKVILNFTHNHPIHSATALKHRDVSNEVKEVFINLYKSLHSPSTALNAFKYDLLEECGDEFAHISADRATCPDLQWCYRLYYEIFKKNYGEPDGKMMMDHHQKILDYYNTTENKTAKIYEKGPQENMTDDAEAERKALGNVYQESTLLLCSFHILQALWRLVWDAKHKVQKEDRPYILKAVKEMIRLEKVYEQKLLDVANNRWKHMQTARYELVTNWDLPQSQITQVSSHAYKVPSQSNPDKTYFVDMEAAMCLCPLGYNGGPCKHQHIVAKYFSISSVNTDPTTSSSLRKLFYKIAVGEDKENTGWFQSLRNSGNLLEQTENQISACRPMDSQALQNNALTLLQPEDQPQVSNERTEEETLFEISTI</sequence>
<evidence type="ECO:0000313" key="3">
    <source>
        <dbReference type="EMBL" id="KAK4321043.1"/>
    </source>
</evidence>
<dbReference type="AlphaFoldDB" id="A0AAE1Q7K2"/>
<reference evidence="3" key="1">
    <citation type="submission" date="2023-11" db="EMBL/GenBank/DDBJ databases">
        <title>Genome assemblies of two species of porcelain crab, Petrolisthes cinctipes and Petrolisthes manimaculis (Anomura: Porcellanidae).</title>
        <authorList>
            <person name="Angst P."/>
        </authorList>
    </citation>
    <scope>NUCLEOTIDE SEQUENCE</scope>
    <source>
        <strain evidence="3">PB745_02</strain>
        <tissue evidence="3">Gill</tissue>
    </source>
</reference>
<name>A0AAE1Q7K2_9EUCA</name>
<feature type="domain" description="SWIM-type" evidence="2">
    <location>
        <begin position="269"/>
        <end position="300"/>
    </location>
</feature>
<keyword evidence="4" id="KW-1185">Reference proteome</keyword>
<organism evidence="3 4">
    <name type="scientific">Petrolisthes manimaculis</name>
    <dbReference type="NCBI Taxonomy" id="1843537"/>
    <lineage>
        <taxon>Eukaryota</taxon>
        <taxon>Metazoa</taxon>
        <taxon>Ecdysozoa</taxon>
        <taxon>Arthropoda</taxon>
        <taxon>Crustacea</taxon>
        <taxon>Multicrustacea</taxon>
        <taxon>Malacostraca</taxon>
        <taxon>Eumalacostraca</taxon>
        <taxon>Eucarida</taxon>
        <taxon>Decapoda</taxon>
        <taxon>Pleocyemata</taxon>
        <taxon>Anomura</taxon>
        <taxon>Galatheoidea</taxon>
        <taxon>Porcellanidae</taxon>
        <taxon>Petrolisthes</taxon>
    </lineage>
</organism>
<dbReference type="InterPro" id="IPR007527">
    <property type="entry name" value="Znf_SWIM"/>
</dbReference>
<dbReference type="EMBL" id="JAWZYT010000625">
    <property type="protein sequence ID" value="KAK4321043.1"/>
    <property type="molecule type" value="Genomic_DNA"/>
</dbReference>
<keyword evidence="1" id="KW-0862">Zinc</keyword>
<keyword evidence="1" id="KW-0863">Zinc-finger</keyword>
<evidence type="ECO:0000256" key="1">
    <source>
        <dbReference type="PROSITE-ProRule" id="PRU00325"/>
    </source>
</evidence>
<accession>A0AAE1Q7K2</accession>
<protein>
    <recommendedName>
        <fullName evidence="2">SWIM-type domain-containing protein</fullName>
    </recommendedName>
</protein>
<dbReference type="PANTHER" id="PTHR35385:SF2">
    <property type="entry name" value="PROTEIN B, PUTATIVE-RELATED"/>
    <property type="match status" value="1"/>
</dbReference>
<comment type="caution">
    <text evidence="3">The sequence shown here is derived from an EMBL/GenBank/DDBJ whole genome shotgun (WGS) entry which is preliminary data.</text>
</comment>
<evidence type="ECO:0000259" key="2">
    <source>
        <dbReference type="PROSITE" id="PS50966"/>
    </source>
</evidence>
<dbReference type="GO" id="GO:0008270">
    <property type="term" value="F:zinc ion binding"/>
    <property type="evidence" value="ECO:0007669"/>
    <property type="project" value="UniProtKB-KW"/>
</dbReference>
<proteinExistence type="predicted"/>
<dbReference type="Proteomes" id="UP001292094">
    <property type="component" value="Unassembled WGS sequence"/>
</dbReference>